<reference evidence="2 3" key="1">
    <citation type="submission" date="2012-02" db="EMBL/GenBank/DDBJ databases">
        <title>Complete sequence of chromosome of Singulisphaera acidiphila DSM 18658.</title>
        <authorList>
            <consortium name="US DOE Joint Genome Institute (JGI-PGF)"/>
            <person name="Lucas S."/>
            <person name="Copeland A."/>
            <person name="Lapidus A."/>
            <person name="Glavina del Rio T."/>
            <person name="Dalin E."/>
            <person name="Tice H."/>
            <person name="Bruce D."/>
            <person name="Goodwin L."/>
            <person name="Pitluck S."/>
            <person name="Peters L."/>
            <person name="Ovchinnikova G."/>
            <person name="Chertkov O."/>
            <person name="Kyrpides N."/>
            <person name="Mavromatis K."/>
            <person name="Ivanova N."/>
            <person name="Brettin T."/>
            <person name="Detter J.C."/>
            <person name="Han C."/>
            <person name="Larimer F."/>
            <person name="Land M."/>
            <person name="Hauser L."/>
            <person name="Markowitz V."/>
            <person name="Cheng J.-F."/>
            <person name="Hugenholtz P."/>
            <person name="Woyke T."/>
            <person name="Wu D."/>
            <person name="Tindall B."/>
            <person name="Pomrenke H."/>
            <person name="Brambilla E."/>
            <person name="Klenk H.-P."/>
            <person name="Eisen J.A."/>
        </authorList>
    </citation>
    <scope>NUCLEOTIDE SEQUENCE [LARGE SCALE GENOMIC DNA]</scope>
    <source>
        <strain evidence="3">ATCC BAA-1392 / DSM 18658 / VKM B-2454 / MOB10</strain>
    </source>
</reference>
<evidence type="ECO:0008006" key="4">
    <source>
        <dbReference type="Google" id="ProtNLM"/>
    </source>
</evidence>
<proteinExistence type="predicted"/>
<gene>
    <name evidence="2" type="ordered locus">Sinac_0091</name>
</gene>
<dbReference type="HOGENOM" id="CLU_1353865_0_0_0"/>
<dbReference type="OrthoDB" id="287810at2"/>
<dbReference type="eggNOG" id="ENOG5033AKT">
    <property type="taxonomic scope" value="Bacteria"/>
</dbReference>
<dbReference type="KEGG" id="saci:Sinac_0091"/>
<feature type="compositionally biased region" description="Low complexity" evidence="1">
    <location>
        <begin position="192"/>
        <end position="202"/>
    </location>
</feature>
<dbReference type="Proteomes" id="UP000010798">
    <property type="component" value="Chromosome"/>
</dbReference>
<evidence type="ECO:0000313" key="3">
    <source>
        <dbReference type="Proteomes" id="UP000010798"/>
    </source>
</evidence>
<dbReference type="EMBL" id="CP003364">
    <property type="protein sequence ID" value="AGA24552.1"/>
    <property type="molecule type" value="Genomic_DNA"/>
</dbReference>
<keyword evidence="3" id="KW-1185">Reference proteome</keyword>
<evidence type="ECO:0000313" key="2">
    <source>
        <dbReference type="EMBL" id="AGA24552.1"/>
    </source>
</evidence>
<feature type="region of interest" description="Disordered" evidence="1">
    <location>
        <begin position="164"/>
        <end position="202"/>
    </location>
</feature>
<organism evidence="2 3">
    <name type="scientific">Singulisphaera acidiphila (strain ATCC BAA-1392 / DSM 18658 / VKM B-2454 / MOB10)</name>
    <dbReference type="NCBI Taxonomy" id="886293"/>
    <lineage>
        <taxon>Bacteria</taxon>
        <taxon>Pseudomonadati</taxon>
        <taxon>Planctomycetota</taxon>
        <taxon>Planctomycetia</taxon>
        <taxon>Isosphaerales</taxon>
        <taxon>Isosphaeraceae</taxon>
        <taxon>Singulisphaera</taxon>
    </lineage>
</organism>
<protein>
    <recommendedName>
        <fullName evidence="4">Carboxypeptidase regulatory-like domain-containing protein</fullName>
    </recommendedName>
</protein>
<evidence type="ECO:0000256" key="1">
    <source>
        <dbReference type="SAM" id="MobiDB-lite"/>
    </source>
</evidence>
<dbReference type="AlphaFoldDB" id="L0D5L5"/>
<name>L0D5L5_SINAD</name>
<accession>L0D5L5</accession>
<dbReference type="PROSITE" id="PS51257">
    <property type="entry name" value="PROKAR_LIPOPROTEIN"/>
    <property type="match status" value="1"/>
</dbReference>
<sequence length="202" mass="20500">MILNRLSRRQTLWTVVLAVVSGCAGSDVEETADGPDFSNLVPVSGVVTLNGEPLAGAVVTFLPPQWSPGVGETNAKGEYSVSSSGRPGISPGEYKVAISLLLSAEGEPQGLGPRSSLAQPPGMLTSKEMLPREYADLGTSKLTAKISPKGGHFAFDVKAPGLVIPAPPASPAKEADAEGDPPAKSVSPGDPPASAANNASAF</sequence>